<dbReference type="EMBL" id="MRAE01000006">
    <property type="protein sequence ID" value="OOO69178.1"/>
    <property type="molecule type" value="Genomic_DNA"/>
</dbReference>
<comment type="caution">
    <text evidence="1">The sequence shown here is derived from an EMBL/GenBank/DDBJ whole genome shotgun (WGS) entry which is preliminary data.</text>
</comment>
<reference evidence="1 2" key="1">
    <citation type="submission" date="2016-12" db="EMBL/GenBank/DDBJ databases">
        <title>Clostridium tepidum sp. nov., a close relative of Clostridium sporogenes and Clostridium botulinum Group I.</title>
        <authorList>
            <person name="Dobritsa A.P."/>
            <person name="Kutumbaka K.K."/>
            <person name="Werner K."/>
            <person name="Wiedmann M."/>
            <person name="Asmus A."/>
            <person name="Samadpour M."/>
        </authorList>
    </citation>
    <scope>NUCLEOTIDE SEQUENCE [LARGE SCALE GENOMIC DNA]</scope>
    <source>
        <strain evidence="1 2">IEH 97212</strain>
    </source>
</reference>
<proteinExistence type="predicted"/>
<dbReference type="OrthoDB" id="324626at2"/>
<evidence type="ECO:0000313" key="2">
    <source>
        <dbReference type="Proteomes" id="UP000190256"/>
    </source>
</evidence>
<dbReference type="RefSeq" id="WP_078054464.1">
    <property type="nucleotide sequence ID" value="NZ_JADPGM010000001.1"/>
</dbReference>
<protein>
    <submittedName>
        <fullName evidence="1">Uncharacterized protein</fullName>
    </submittedName>
</protein>
<name>A0A1S9IG12_9CLOT</name>
<sequence>MYRILLADDEYLEREALKNGDIAYLSKSIKDLELLNCIQIQINNIKNDKNKFSKFNKVLYPALEYIESN</sequence>
<dbReference type="AlphaFoldDB" id="A0A1S9IG12"/>
<gene>
    <name evidence="1" type="ORF">BS638_03880</name>
</gene>
<accession>A0A1S9IG12</accession>
<dbReference type="Proteomes" id="UP000190256">
    <property type="component" value="Unassembled WGS sequence"/>
</dbReference>
<evidence type="ECO:0000313" key="1">
    <source>
        <dbReference type="EMBL" id="OOO69178.1"/>
    </source>
</evidence>
<organism evidence="1 2">
    <name type="scientific">Clostridium tepidum</name>
    <dbReference type="NCBI Taxonomy" id="1962263"/>
    <lineage>
        <taxon>Bacteria</taxon>
        <taxon>Bacillati</taxon>
        <taxon>Bacillota</taxon>
        <taxon>Clostridia</taxon>
        <taxon>Eubacteriales</taxon>
        <taxon>Clostridiaceae</taxon>
        <taxon>Clostridium</taxon>
    </lineage>
</organism>